<evidence type="ECO:0000313" key="12">
    <source>
        <dbReference type="EMBL" id="KAJ9591963.1"/>
    </source>
</evidence>
<comment type="cofactor">
    <cofactor evidence="1">
        <name>Mg(2+)</name>
        <dbReference type="ChEBI" id="CHEBI:18420"/>
    </cofactor>
</comment>
<keyword evidence="7" id="KW-0460">Magnesium</keyword>
<feature type="binding site" evidence="8">
    <location>
        <position position="178"/>
    </location>
    <ligand>
        <name>ATP</name>
        <dbReference type="ChEBI" id="CHEBI:30616"/>
    </ligand>
</feature>
<dbReference type="GO" id="GO:0046872">
    <property type="term" value="F:metal ion binding"/>
    <property type="evidence" value="ECO:0007669"/>
    <property type="project" value="UniProtKB-KW"/>
</dbReference>
<evidence type="ECO:0000256" key="5">
    <source>
        <dbReference type="ARBA" id="ARBA00022777"/>
    </source>
</evidence>
<reference evidence="12" key="2">
    <citation type="submission" date="2023-05" db="EMBL/GenBank/DDBJ databases">
        <authorList>
            <person name="Fouks B."/>
        </authorList>
    </citation>
    <scope>NUCLEOTIDE SEQUENCE</scope>
    <source>
        <strain evidence="12">Stay&amp;Tobe</strain>
        <tissue evidence="12">Testes</tissue>
    </source>
</reference>
<dbReference type="PROSITE" id="PS51374">
    <property type="entry name" value="NDPK_LIKE"/>
    <property type="match status" value="1"/>
</dbReference>
<feature type="binding site" evidence="8">
    <location>
        <position position="202"/>
    </location>
    <ligand>
        <name>ATP</name>
        <dbReference type="ChEBI" id="CHEBI:30616"/>
    </ligand>
</feature>
<protein>
    <recommendedName>
        <fullName evidence="10">Nucleoside diphosphate kinase</fullName>
        <ecNumber evidence="10">2.7.4.6</ecNumber>
    </recommendedName>
</protein>
<dbReference type="Gene3D" id="3.30.70.141">
    <property type="entry name" value="Nucleoside diphosphate kinase-like domain"/>
    <property type="match status" value="1"/>
</dbReference>
<comment type="similarity">
    <text evidence="8 9">Belongs to the NDK family.</text>
</comment>
<feature type="binding site" evidence="8">
    <location>
        <position position="144"/>
    </location>
    <ligand>
        <name>ATP</name>
        <dbReference type="ChEBI" id="CHEBI:30616"/>
    </ligand>
</feature>
<name>A0AAD8A413_DIPPU</name>
<keyword evidence="2 10" id="KW-0808">Transferase</keyword>
<dbReference type="PANTHER" id="PTHR46956:SF1">
    <property type="entry name" value="NUCLEOSIDE DIPHOSPHATE KINASE 6"/>
    <property type="match status" value="1"/>
</dbReference>
<dbReference type="GO" id="GO:0006183">
    <property type="term" value="P:GTP biosynthetic process"/>
    <property type="evidence" value="ECO:0007669"/>
    <property type="project" value="InterPro"/>
</dbReference>
<evidence type="ECO:0000256" key="10">
    <source>
        <dbReference type="RuleBase" id="RU004013"/>
    </source>
</evidence>
<evidence type="ECO:0000256" key="8">
    <source>
        <dbReference type="PROSITE-ProRule" id="PRU00706"/>
    </source>
</evidence>
<feature type="active site" description="Pros-phosphohistidine intermediate" evidence="8">
    <location>
        <position position="205"/>
    </location>
</feature>
<dbReference type="SMART" id="SM00562">
    <property type="entry name" value="NDK"/>
    <property type="match status" value="1"/>
</dbReference>
<dbReference type="PRINTS" id="PR01243">
    <property type="entry name" value="NUCDPKINASE"/>
</dbReference>
<organism evidence="12 13">
    <name type="scientific">Diploptera punctata</name>
    <name type="common">Pacific beetle cockroach</name>
    <dbReference type="NCBI Taxonomy" id="6984"/>
    <lineage>
        <taxon>Eukaryota</taxon>
        <taxon>Metazoa</taxon>
        <taxon>Ecdysozoa</taxon>
        <taxon>Arthropoda</taxon>
        <taxon>Hexapoda</taxon>
        <taxon>Insecta</taxon>
        <taxon>Pterygota</taxon>
        <taxon>Neoptera</taxon>
        <taxon>Polyneoptera</taxon>
        <taxon>Dictyoptera</taxon>
        <taxon>Blattodea</taxon>
        <taxon>Blaberoidea</taxon>
        <taxon>Blaberidae</taxon>
        <taxon>Diplopterinae</taxon>
        <taxon>Diploptera</taxon>
    </lineage>
</organism>
<reference evidence="12" key="1">
    <citation type="journal article" date="2023" name="IScience">
        <title>Live-bearing cockroach genome reveals convergent evolutionary mechanisms linked to viviparity in insects and beyond.</title>
        <authorList>
            <person name="Fouks B."/>
            <person name="Harrison M.C."/>
            <person name="Mikhailova A.A."/>
            <person name="Marchal E."/>
            <person name="English S."/>
            <person name="Carruthers M."/>
            <person name="Jennings E.C."/>
            <person name="Chiamaka E.L."/>
            <person name="Frigard R.A."/>
            <person name="Pippel M."/>
            <person name="Attardo G.M."/>
            <person name="Benoit J.B."/>
            <person name="Bornberg-Bauer E."/>
            <person name="Tobe S.S."/>
        </authorList>
    </citation>
    <scope>NUCLEOTIDE SEQUENCE</scope>
    <source>
        <strain evidence="12">Stay&amp;Tobe</strain>
    </source>
</reference>
<keyword evidence="3" id="KW-0479">Metal-binding</keyword>
<dbReference type="EC" id="2.7.4.6" evidence="10"/>
<gene>
    <name evidence="12" type="ORF">L9F63_001475</name>
</gene>
<evidence type="ECO:0000256" key="9">
    <source>
        <dbReference type="RuleBase" id="RU004011"/>
    </source>
</evidence>
<keyword evidence="4 10" id="KW-0547">Nucleotide-binding</keyword>
<dbReference type="GO" id="GO:0004550">
    <property type="term" value="F:nucleoside diphosphate kinase activity"/>
    <property type="evidence" value="ECO:0007669"/>
    <property type="project" value="UniProtKB-EC"/>
</dbReference>
<dbReference type="InterPro" id="IPR001564">
    <property type="entry name" value="Nucleoside_diP_kinase"/>
</dbReference>
<dbReference type="GO" id="GO:0006241">
    <property type="term" value="P:CTP biosynthetic process"/>
    <property type="evidence" value="ECO:0007669"/>
    <property type="project" value="InterPro"/>
</dbReference>
<dbReference type="SUPFAM" id="SSF54919">
    <property type="entry name" value="Nucleoside diphosphate kinase, NDK"/>
    <property type="match status" value="1"/>
</dbReference>
<dbReference type="EMBL" id="JASPKZ010003851">
    <property type="protein sequence ID" value="KAJ9591963.1"/>
    <property type="molecule type" value="Genomic_DNA"/>
</dbReference>
<sequence>MNFEILGERSLITKFFGTQIQGRQLEEKKKPVCEQAEVIVQQNKHMSNNSDKSELWLRMNTTVFETAVSWKHESYEIAMQRNVNKSLQLTMAIIKPHITKAPHALKKIHDIIITNEFYVVKRRILVMTEDLASSFYAEHRNKFFYNRLVTFMCSGSSEVYILARWDAIKVWRELMGPTKVYQAQYTAPDSIRGSFGLSDTRNATHGSDSPESALREIAIFFPNFDVNKWFDEEEKHFIGGNVTLCPEQFVHQINRVM</sequence>
<keyword evidence="13" id="KW-1185">Reference proteome</keyword>
<dbReference type="InterPro" id="IPR036850">
    <property type="entry name" value="NDK-like_dom_sf"/>
</dbReference>
<feature type="binding site" evidence="8">
    <location>
        <position position="172"/>
    </location>
    <ligand>
        <name>ATP</name>
        <dbReference type="ChEBI" id="CHEBI:30616"/>
    </ligand>
</feature>
<dbReference type="InterPro" id="IPR034907">
    <property type="entry name" value="NDK-like_dom"/>
</dbReference>
<dbReference type="GO" id="GO:0005524">
    <property type="term" value="F:ATP binding"/>
    <property type="evidence" value="ECO:0007669"/>
    <property type="project" value="UniProtKB-KW"/>
</dbReference>
<dbReference type="GO" id="GO:0006228">
    <property type="term" value="P:UTP biosynthetic process"/>
    <property type="evidence" value="ECO:0007669"/>
    <property type="project" value="InterPro"/>
</dbReference>
<evidence type="ECO:0000256" key="6">
    <source>
        <dbReference type="ARBA" id="ARBA00022840"/>
    </source>
</evidence>
<evidence type="ECO:0000313" key="13">
    <source>
        <dbReference type="Proteomes" id="UP001233999"/>
    </source>
</evidence>
<feature type="binding site" evidence="8">
    <location>
        <position position="95"/>
    </location>
    <ligand>
        <name>ATP</name>
        <dbReference type="ChEBI" id="CHEBI:30616"/>
    </ligand>
</feature>
<dbReference type="InterPro" id="IPR037994">
    <property type="entry name" value="NDPk6"/>
</dbReference>
<evidence type="ECO:0000256" key="2">
    <source>
        <dbReference type="ARBA" id="ARBA00022679"/>
    </source>
</evidence>
<dbReference type="PANTHER" id="PTHR46956">
    <property type="entry name" value="NUCLEOSIDE DIPHOSPHATE KINASE 6"/>
    <property type="match status" value="1"/>
</dbReference>
<evidence type="ECO:0000256" key="1">
    <source>
        <dbReference type="ARBA" id="ARBA00001946"/>
    </source>
</evidence>
<dbReference type="PROSITE" id="PS00469">
    <property type="entry name" value="NDPK"/>
    <property type="match status" value="1"/>
</dbReference>
<feature type="binding site" evidence="8">
    <location>
        <position position="192"/>
    </location>
    <ligand>
        <name>ATP</name>
        <dbReference type="ChEBI" id="CHEBI:30616"/>
    </ligand>
</feature>
<evidence type="ECO:0000256" key="4">
    <source>
        <dbReference type="ARBA" id="ARBA00022741"/>
    </source>
</evidence>
<comment type="catalytic activity">
    <reaction evidence="10">
        <text>a 2'-deoxyribonucleoside 5'-diphosphate + ATP = a 2'-deoxyribonucleoside 5'-triphosphate + ADP</text>
        <dbReference type="Rhea" id="RHEA:44640"/>
        <dbReference type="ChEBI" id="CHEBI:30616"/>
        <dbReference type="ChEBI" id="CHEBI:61560"/>
        <dbReference type="ChEBI" id="CHEBI:73316"/>
        <dbReference type="ChEBI" id="CHEBI:456216"/>
        <dbReference type="EC" id="2.7.4.6"/>
    </reaction>
</comment>
<proteinExistence type="inferred from homology"/>
<evidence type="ECO:0000256" key="3">
    <source>
        <dbReference type="ARBA" id="ARBA00022723"/>
    </source>
</evidence>
<feature type="domain" description="Nucleoside diphosphate kinase-like" evidence="11">
    <location>
        <begin position="87"/>
        <end position="228"/>
    </location>
</feature>
<evidence type="ECO:0000256" key="7">
    <source>
        <dbReference type="ARBA" id="ARBA00022842"/>
    </source>
</evidence>
<dbReference type="InterPro" id="IPR023005">
    <property type="entry name" value="Nucleoside_diP_kinase_AS"/>
</dbReference>
<keyword evidence="5 10" id="KW-0418">Kinase</keyword>
<accession>A0AAD8A413</accession>
<dbReference type="Pfam" id="PF00334">
    <property type="entry name" value="NDK"/>
    <property type="match status" value="1"/>
</dbReference>
<dbReference type="AlphaFoldDB" id="A0AAD8A413"/>
<keyword evidence="6 10" id="KW-0067">ATP-binding</keyword>
<evidence type="ECO:0000259" key="11">
    <source>
        <dbReference type="SMART" id="SM00562"/>
    </source>
</evidence>
<comment type="caution">
    <text evidence="12">The sequence shown here is derived from an EMBL/GenBank/DDBJ whole genome shotgun (WGS) entry which is preliminary data.</text>
</comment>
<dbReference type="Proteomes" id="UP001233999">
    <property type="component" value="Unassembled WGS sequence"/>
</dbReference>